<evidence type="ECO:0000313" key="2">
    <source>
        <dbReference type="EMBL" id="CAI9913980.1"/>
    </source>
</evidence>
<feature type="transmembrane region" description="Helical" evidence="1">
    <location>
        <begin position="51"/>
        <end position="74"/>
    </location>
</feature>
<reference evidence="2" key="1">
    <citation type="submission" date="2023-06" db="EMBL/GenBank/DDBJ databases">
        <authorList>
            <person name="Kurt Z."/>
        </authorList>
    </citation>
    <scope>NUCLEOTIDE SEQUENCE</scope>
</reference>
<comment type="caution">
    <text evidence="2">The sequence shown here is derived from an EMBL/GenBank/DDBJ whole genome shotgun (WGS) entry which is preliminary data.</text>
</comment>
<dbReference type="Proteomes" id="UP001642409">
    <property type="component" value="Unassembled WGS sequence"/>
</dbReference>
<evidence type="ECO:0000313" key="3">
    <source>
        <dbReference type="EMBL" id="CAL6011802.1"/>
    </source>
</evidence>
<keyword evidence="4" id="KW-1185">Reference proteome</keyword>
<evidence type="ECO:0000256" key="1">
    <source>
        <dbReference type="SAM" id="Phobius"/>
    </source>
</evidence>
<sequence>MFNRRLMLIDEFDHTFGCYITDYILSLVYAGMAIIILLIKQNTDRGQVIKFYNILVGMFVYFYSFIGGYVHQAYHDNSRAVEFNNIWNLGTTCGLIGILSLFFMGIFIRVQFTLKWLIFSTVFILSSAIIPWVYVDSHIVFELLSFVSIIVVIAACKLQIRSTKSVQQKKRLQNGFKLQLLGLVLLVLGAVIQLTGTGKQNDAFNHNAIYHLMSAASYPLIALPIVLRFARAEEESDEKKSD</sequence>
<keyword evidence="1" id="KW-0812">Transmembrane</keyword>
<evidence type="ECO:0000313" key="4">
    <source>
        <dbReference type="Proteomes" id="UP001642409"/>
    </source>
</evidence>
<protein>
    <submittedName>
        <fullName evidence="3">Hypothetical_protein</fullName>
    </submittedName>
</protein>
<keyword evidence="1" id="KW-1133">Transmembrane helix</keyword>
<dbReference type="AlphaFoldDB" id="A0AA86N6W3"/>
<dbReference type="EMBL" id="CAXDID020000065">
    <property type="protein sequence ID" value="CAL6011802.1"/>
    <property type="molecule type" value="Genomic_DNA"/>
</dbReference>
<dbReference type="InterPro" id="IPR054235">
    <property type="entry name" value="DUF6962"/>
</dbReference>
<reference evidence="3 4" key="2">
    <citation type="submission" date="2024-07" db="EMBL/GenBank/DDBJ databases">
        <authorList>
            <person name="Akdeniz Z."/>
        </authorList>
    </citation>
    <scope>NUCLEOTIDE SEQUENCE [LARGE SCALE GENOMIC DNA]</scope>
</reference>
<keyword evidence="1" id="KW-0472">Membrane</keyword>
<feature type="transmembrane region" description="Helical" evidence="1">
    <location>
        <begin position="86"/>
        <end position="107"/>
    </location>
</feature>
<proteinExistence type="predicted"/>
<accession>A0AA86N6W3</accession>
<dbReference type="Pfam" id="PF22285">
    <property type="entry name" value="DUF6962"/>
    <property type="match status" value="1"/>
</dbReference>
<gene>
    <name evidence="2" type="ORF">HINF_LOCUS1625</name>
    <name evidence="3" type="ORF">HINF_LOCUS22995</name>
</gene>
<feature type="transmembrane region" description="Helical" evidence="1">
    <location>
        <begin position="20"/>
        <end position="39"/>
    </location>
</feature>
<name>A0AA86N6W3_9EUKA</name>
<feature type="transmembrane region" description="Helical" evidence="1">
    <location>
        <begin position="208"/>
        <end position="230"/>
    </location>
</feature>
<feature type="transmembrane region" description="Helical" evidence="1">
    <location>
        <begin position="139"/>
        <end position="158"/>
    </location>
</feature>
<feature type="transmembrane region" description="Helical" evidence="1">
    <location>
        <begin position="178"/>
        <end position="196"/>
    </location>
</feature>
<organism evidence="2">
    <name type="scientific">Hexamita inflata</name>
    <dbReference type="NCBI Taxonomy" id="28002"/>
    <lineage>
        <taxon>Eukaryota</taxon>
        <taxon>Metamonada</taxon>
        <taxon>Diplomonadida</taxon>
        <taxon>Hexamitidae</taxon>
        <taxon>Hexamitinae</taxon>
        <taxon>Hexamita</taxon>
    </lineage>
</organism>
<feature type="transmembrane region" description="Helical" evidence="1">
    <location>
        <begin position="114"/>
        <end position="133"/>
    </location>
</feature>
<dbReference type="EMBL" id="CATOUU010000042">
    <property type="protein sequence ID" value="CAI9913980.1"/>
    <property type="molecule type" value="Genomic_DNA"/>
</dbReference>